<sequence>MDSSERPLLLSSAIALSKLGSGLATIAYLGAFIFYQRALLWIEKLTNSQTPEMLDQFYILAMAAISFVSLLGVIKMGKSKKSGFFFYLAAQISLIVVPVIHIGTNAFSTTNLIFTLIFIAIYSSFYKSFSS</sequence>
<evidence type="ECO:0008006" key="4">
    <source>
        <dbReference type="Google" id="ProtNLM"/>
    </source>
</evidence>
<gene>
    <name evidence="2" type="ORF">SAMN05216283_110100</name>
</gene>
<reference evidence="2 3" key="1">
    <citation type="submission" date="2016-10" db="EMBL/GenBank/DDBJ databases">
        <authorList>
            <person name="de Groot N.N."/>
        </authorList>
    </citation>
    <scope>NUCLEOTIDE SEQUENCE [LARGE SCALE GENOMIC DNA]</scope>
    <source>
        <strain evidence="2 3">CGMCC 1.9156</strain>
    </source>
</reference>
<dbReference type="EMBL" id="FONW01000010">
    <property type="protein sequence ID" value="SFF60197.1"/>
    <property type="molecule type" value="Genomic_DNA"/>
</dbReference>
<keyword evidence="1" id="KW-0472">Membrane</keyword>
<protein>
    <recommendedName>
        <fullName evidence="4">DoxX-like protein</fullName>
    </recommendedName>
</protein>
<keyword evidence="3" id="KW-1185">Reference proteome</keyword>
<feature type="transmembrane region" description="Helical" evidence="1">
    <location>
        <begin position="109"/>
        <end position="126"/>
    </location>
</feature>
<name>A0A1I2K4R1_9BACT</name>
<proteinExistence type="predicted"/>
<dbReference type="AlphaFoldDB" id="A0A1I2K4R1"/>
<accession>A0A1I2K4R1</accession>
<dbReference type="Proteomes" id="UP000198964">
    <property type="component" value="Unassembled WGS sequence"/>
</dbReference>
<evidence type="ECO:0000256" key="1">
    <source>
        <dbReference type="SAM" id="Phobius"/>
    </source>
</evidence>
<feature type="transmembrane region" description="Helical" evidence="1">
    <location>
        <begin position="84"/>
        <end position="103"/>
    </location>
</feature>
<evidence type="ECO:0000313" key="2">
    <source>
        <dbReference type="EMBL" id="SFF60197.1"/>
    </source>
</evidence>
<evidence type="ECO:0000313" key="3">
    <source>
        <dbReference type="Proteomes" id="UP000198964"/>
    </source>
</evidence>
<feature type="transmembrane region" description="Helical" evidence="1">
    <location>
        <begin position="12"/>
        <end position="36"/>
    </location>
</feature>
<organism evidence="2 3">
    <name type="scientific">Sunxiuqinia elliptica</name>
    <dbReference type="NCBI Taxonomy" id="655355"/>
    <lineage>
        <taxon>Bacteria</taxon>
        <taxon>Pseudomonadati</taxon>
        <taxon>Bacteroidota</taxon>
        <taxon>Bacteroidia</taxon>
        <taxon>Marinilabiliales</taxon>
        <taxon>Prolixibacteraceae</taxon>
        <taxon>Sunxiuqinia</taxon>
    </lineage>
</organism>
<keyword evidence="1" id="KW-1133">Transmembrane helix</keyword>
<keyword evidence="1" id="KW-0812">Transmembrane</keyword>
<dbReference type="STRING" id="655355.SAMN05216283_110100"/>
<feature type="transmembrane region" description="Helical" evidence="1">
    <location>
        <begin position="56"/>
        <end position="77"/>
    </location>
</feature>